<keyword evidence="2" id="KW-1003">Cell membrane</keyword>
<accession>A0A4Q0SVD6</accession>
<feature type="transmembrane region" description="Helical" evidence="8">
    <location>
        <begin position="306"/>
        <end position="339"/>
    </location>
</feature>
<evidence type="ECO:0008006" key="11">
    <source>
        <dbReference type="Google" id="ProtNLM"/>
    </source>
</evidence>
<protein>
    <recommendedName>
        <fullName evidence="11">DUF2029 domain-containing protein</fullName>
    </recommendedName>
</protein>
<keyword evidence="3" id="KW-0808">Transferase</keyword>
<dbReference type="Pfam" id="PF09594">
    <property type="entry name" value="GT87"/>
    <property type="match status" value="1"/>
</dbReference>
<dbReference type="GO" id="GO:0005886">
    <property type="term" value="C:plasma membrane"/>
    <property type="evidence" value="ECO:0007669"/>
    <property type="project" value="UniProtKB-SubCell"/>
</dbReference>
<evidence type="ECO:0000256" key="1">
    <source>
        <dbReference type="ARBA" id="ARBA00004651"/>
    </source>
</evidence>
<keyword evidence="6 8" id="KW-0472">Membrane</keyword>
<name>A0A4Q0SVD6_9BACT</name>
<dbReference type="AlphaFoldDB" id="A0A4Q0SVD6"/>
<feature type="transmembrane region" description="Helical" evidence="8">
    <location>
        <begin position="174"/>
        <end position="195"/>
    </location>
</feature>
<keyword evidence="5 8" id="KW-1133">Transmembrane helix</keyword>
<dbReference type="GO" id="GO:0016758">
    <property type="term" value="F:hexosyltransferase activity"/>
    <property type="evidence" value="ECO:0007669"/>
    <property type="project" value="InterPro"/>
</dbReference>
<dbReference type="EMBL" id="RDSM01000004">
    <property type="protein sequence ID" value="RXH54332.1"/>
    <property type="molecule type" value="Genomic_DNA"/>
</dbReference>
<reference evidence="10" key="2">
    <citation type="submission" date="2019-02" db="EMBL/GenBank/DDBJ databases">
        <title>Granulicella sibirica sp. nov., a psychrotolerant acidobacterium isolated from an organic soil layer in forested tundra, West Siberia.</title>
        <authorList>
            <person name="Oshkin I.Y."/>
            <person name="Kulichevskaya I.S."/>
            <person name="Rijpstra W.I.C."/>
            <person name="Sinninghe Damste J.S."/>
            <person name="Rakitin A.L."/>
            <person name="Ravin N.V."/>
            <person name="Dedysh S.N."/>
        </authorList>
    </citation>
    <scope>NUCLEOTIDE SEQUENCE [LARGE SCALE GENOMIC DNA]</scope>
    <source>
        <strain evidence="10">AF10</strain>
    </source>
</reference>
<evidence type="ECO:0000256" key="2">
    <source>
        <dbReference type="ARBA" id="ARBA00022475"/>
    </source>
</evidence>
<feature type="transmembrane region" description="Helical" evidence="8">
    <location>
        <begin position="12"/>
        <end position="29"/>
    </location>
</feature>
<feature type="transmembrane region" description="Helical" evidence="8">
    <location>
        <begin position="202"/>
        <end position="229"/>
    </location>
</feature>
<comment type="caution">
    <text evidence="9">The sequence shown here is derived from an EMBL/GenBank/DDBJ whole genome shotgun (WGS) entry which is preliminary data.</text>
</comment>
<feature type="transmembrane region" description="Helical" evidence="8">
    <location>
        <begin position="126"/>
        <end position="145"/>
    </location>
</feature>
<evidence type="ECO:0000256" key="7">
    <source>
        <dbReference type="ARBA" id="ARBA00024033"/>
    </source>
</evidence>
<gene>
    <name evidence="9" type="ORF">GRAN_4628</name>
</gene>
<sequence length="404" mass="44466">MNTSLPWVLRRFWIRSVAAFLMMLLLTYLEARAGNPGERFGPLVDPLFGDLLEYLPTFRLLHSAAFFTDPTVPHVAYPPAGAALLALLYTGGHPVLVYLTVAALWLGIVIVLVSRQLAASGISEHISFLFPLTLLAVTFPVAGLLQRGNIELFVWILCASGCWAYRHCRNSSAAFLWGLAAAIKLYPILFLVLLLSRRKYRALFFGLGSCALTSTLAILYLGPIFSMAWAGSLHNVLNYQGIRISDWTTHDLSANHSVFTLLEAAAKAANHSPASLAKSYIVWGLLFFAGLYVTRLRRMPEPNQLLAVSVFIVAFPPTSYFYTLVELYPAFLVLAFLALSVDQNGTQVNGLSMTIQFFVPLFASFTLFTFRQVGMFGGPIQAFFLLVLLVCGAVFPFVESSAAV</sequence>
<evidence type="ECO:0000256" key="4">
    <source>
        <dbReference type="ARBA" id="ARBA00022692"/>
    </source>
</evidence>
<evidence type="ECO:0000256" key="6">
    <source>
        <dbReference type="ARBA" id="ARBA00023136"/>
    </source>
</evidence>
<feature type="transmembrane region" description="Helical" evidence="8">
    <location>
        <begin position="277"/>
        <end position="294"/>
    </location>
</feature>
<keyword evidence="10" id="KW-1185">Reference proteome</keyword>
<organism evidence="9 10">
    <name type="scientific">Granulicella sibirica</name>
    <dbReference type="NCBI Taxonomy" id="2479048"/>
    <lineage>
        <taxon>Bacteria</taxon>
        <taxon>Pseudomonadati</taxon>
        <taxon>Acidobacteriota</taxon>
        <taxon>Terriglobia</taxon>
        <taxon>Terriglobales</taxon>
        <taxon>Acidobacteriaceae</taxon>
        <taxon>Granulicella</taxon>
    </lineage>
</organism>
<comment type="subcellular location">
    <subcellularLocation>
        <location evidence="1">Cell membrane</location>
        <topology evidence="1">Multi-pass membrane protein</topology>
    </subcellularLocation>
</comment>
<evidence type="ECO:0000256" key="5">
    <source>
        <dbReference type="ARBA" id="ARBA00022989"/>
    </source>
</evidence>
<feature type="transmembrane region" description="Helical" evidence="8">
    <location>
        <begin position="382"/>
        <end position="398"/>
    </location>
</feature>
<dbReference type="Proteomes" id="UP000289437">
    <property type="component" value="Unassembled WGS sequence"/>
</dbReference>
<keyword evidence="4 8" id="KW-0812">Transmembrane</keyword>
<dbReference type="InterPro" id="IPR018584">
    <property type="entry name" value="GT87"/>
</dbReference>
<reference evidence="9 10" key="1">
    <citation type="submission" date="2018-11" db="EMBL/GenBank/DDBJ databases">
        <authorList>
            <person name="Mardanov A.V."/>
            <person name="Ravin N.V."/>
            <person name="Dedysh S.N."/>
        </authorList>
    </citation>
    <scope>NUCLEOTIDE SEQUENCE [LARGE SCALE GENOMIC DNA]</scope>
    <source>
        <strain evidence="9 10">AF10</strain>
    </source>
</reference>
<proteinExistence type="inferred from homology"/>
<feature type="transmembrane region" description="Helical" evidence="8">
    <location>
        <begin position="351"/>
        <end position="370"/>
    </location>
</feature>
<evidence type="ECO:0000256" key="3">
    <source>
        <dbReference type="ARBA" id="ARBA00022679"/>
    </source>
</evidence>
<comment type="similarity">
    <text evidence="7">Belongs to the glycosyltransferase 87 family.</text>
</comment>
<feature type="transmembrane region" description="Helical" evidence="8">
    <location>
        <begin position="95"/>
        <end position="114"/>
    </location>
</feature>
<evidence type="ECO:0000313" key="9">
    <source>
        <dbReference type="EMBL" id="RXH54332.1"/>
    </source>
</evidence>
<evidence type="ECO:0000313" key="10">
    <source>
        <dbReference type="Proteomes" id="UP000289437"/>
    </source>
</evidence>
<evidence type="ECO:0000256" key="8">
    <source>
        <dbReference type="SAM" id="Phobius"/>
    </source>
</evidence>